<dbReference type="GeneID" id="106664619"/>
<evidence type="ECO:0000256" key="1">
    <source>
        <dbReference type="SAM" id="MobiDB-lite"/>
    </source>
</evidence>
<dbReference type="EnsemblMetazoa" id="XM_014390534.2">
    <property type="protein sequence ID" value="XP_014246020.1"/>
    <property type="gene ID" value="LOC106664619"/>
</dbReference>
<evidence type="ECO:0000313" key="2">
    <source>
        <dbReference type="EnsemblMetazoa" id="XP_014246013.1"/>
    </source>
</evidence>
<dbReference type="Proteomes" id="UP000494040">
    <property type="component" value="Unassembled WGS sequence"/>
</dbReference>
<proteinExistence type="predicted"/>
<accession>A0A8I6TDB6</accession>
<evidence type="ECO:0008006" key="4">
    <source>
        <dbReference type="Google" id="ProtNLM"/>
    </source>
</evidence>
<keyword evidence="3" id="KW-1185">Reference proteome</keyword>
<reference evidence="2" key="1">
    <citation type="submission" date="2022-01" db="UniProtKB">
        <authorList>
            <consortium name="EnsemblMetazoa"/>
        </authorList>
    </citation>
    <scope>IDENTIFICATION</scope>
</reference>
<dbReference type="RefSeq" id="XP_014246020.1">
    <property type="nucleotide sequence ID" value="XM_014390534.2"/>
</dbReference>
<sequence>MDAFEFHAPQFVERLDTKVSIMENDGADEYFDIPEFNSYTDSNEKSVPSTPKLNVELKEKFFTPLVHPTISPSNVLSDITNSNGKGSFKTPGKYPKGERPIMKAKRRVSNLNKEAETEGLKKEENKLVSTFEGIQLNSIPPEKQHSMVTRHDVFKSPKIELRNRVVDRETLKRKGSPIKYGGKYQTLAEKVFHFQNDTPPRFKSKSIRPSTAPVERTKLTLTMAHSPKLATKLRTRAPPVPSQVENTLVKANPVNKNIFRPPVLNKPPPRPSTIPVPFKLTEVKPKESNKTLTEPFKFKARPTPRQTRAMNTSTVSSLLTQSDNNEKMDSSIYKGLKTVTGGLQSTKIKPFSFDERNKTKQLEKEEKIRKILDEQTKIPKFTAQPPPSKTRFAASSKTVKSAPKAQ</sequence>
<dbReference type="OrthoDB" id="6613195at2759"/>
<dbReference type="KEGG" id="clec:106664619"/>
<dbReference type="AlphaFoldDB" id="A0A8I6TDB6"/>
<feature type="region of interest" description="Disordered" evidence="1">
    <location>
        <begin position="77"/>
        <end position="103"/>
    </location>
</feature>
<protein>
    <recommendedName>
        <fullName evidence="4">TPX2 central domain-containing protein</fullName>
    </recommendedName>
</protein>
<dbReference type="EnsemblMetazoa" id="XM_014390527.2">
    <property type="protein sequence ID" value="XP_014246013.1"/>
    <property type="gene ID" value="LOC106664619"/>
</dbReference>
<name>A0A8I6TDB6_CIMLE</name>
<feature type="region of interest" description="Disordered" evidence="1">
    <location>
        <begin position="373"/>
        <end position="406"/>
    </location>
</feature>
<evidence type="ECO:0000313" key="3">
    <source>
        <dbReference type="Proteomes" id="UP000494040"/>
    </source>
</evidence>
<dbReference type="RefSeq" id="XP_014246013.1">
    <property type="nucleotide sequence ID" value="XM_014390527.2"/>
</dbReference>
<organism evidence="2 3">
    <name type="scientific">Cimex lectularius</name>
    <name type="common">Bed bug</name>
    <name type="synonym">Acanthia lectularia</name>
    <dbReference type="NCBI Taxonomy" id="79782"/>
    <lineage>
        <taxon>Eukaryota</taxon>
        <taxon>Metazoa</taxon>
        <taxon>Ecdysozoa</taxon>
        <taxon>Arthropoda</taxon>
        <taxon>Hexapoda</taxon>
        <taxon>Insecta</taxon>
        <taxon>Pterygota</taxon>
        <taxon>Neoptera</taxon>
        <taxon>Paraneoptera</taxon>
        <taxon>Hemiptera</taxon>
        <taxon>Heteroptera</taxon>
        <taxon>Panheteroptera</taxon>
        <taxon>Cimicomorpha</taxon>
        <taxon>Cimicidae</taxon>
        <taxon>Cimex</taxon>
    </lineage>
</organism>